<evidence type="ECO:0000313" key="1">
    <source>
        <dbReference type="EMBL" id="KAK9687516.1"/>
    </source>
</evidence>
<gene>
    <name evidence="1" type="ORF">QE152_g36205</name>
</gene>
<accession>A0AAW1IDV0</accession>
<name>A0AAW1IDV0_POPJA</name>
<proteinExistence type="predicted"/>
<dbReference type="Proteomes" id="UP001458880">
    <property type="component" value="Unassembled WGS sequence"/>
</dbReference>
<organism evidence="1 2">
    <name type="scientific">Popillia japonica</name>
    <name type="common">Japanese beetle</name>
    <dbReference type="NCBI Taxonomy" id="7064"/>
    <lineage>
        <taxon>Eukaryota</taxon>
        <taxon>Metazoa</taxon>
        <taxon>Ecdysozoa</taxon>
        <taxon>Arthropoda</taxon>
        <taxon>Hexapoda</taxon>
        <taxon>Insecta</taxon>
        <taxon>Pterygota</taxon>
        <taxon>Neoptera</taxon>
        <taxon>Endopterygota</taxon>
        <taxon>Coleoptera</taxon>
        <taxon>Polyphaga</taxon>
        <taxon>Scarabaeiformia</taxon>
        <taxon>Scarabaeidae</taxon>
        <taxon>Rutelinae</taxon>
        <taxon>Popillia</taxon>
    </lineage>
</organism>
<keyword evidence="2" id="KW-1185">Reference proteome</keyword>
<comment type="caution">
    <text evidence="1">The sequence shown here is derived from an EMBL/GenBank/DDBJ whole genome shotgun (WGS) entry which is preliminary data.</text>
</comment>
<protein>
    <submittedName>
        <fullName evidence="1">Uncharacterized protein</fullName>
    </submittedName>
</protein>
<evidence type="ECO:0000313" key="2">
    <source>
        <dbReference type="Proteomes" id="UP001458880"/>
    </source>
</evidence>
<reference evidence="1 2" key="1">
    <citation type="journal article" date="2024" name="BMC Genomics">
        <title>De novo assembly and annotation of Popillia japonica's genome with initial clues to its potential as an invasive pest.</title>
        <authorList>
            <person name="Cucini C."/>
            <person name="Boschi S."/>
            <person name="Funari R."/>
            <person name="Cardaioli E."/>
            <person name="Iannotti N."/>
            <person name="Marturano G."/>
            <person name="Paoli F."/>
            <person name="Bruttini M."/>
            <person name="Carapelli A."/>
            <person name="Frati F."/>
            <person name="Nardi F."/>
        </authorList>
    </citation>
    <scope>NUCLEOTIDE SEQUENCE [LARGE SCALE GENOMIC DNA]</scope>
    <source>
        <strain evidence="1">DMR45628</strain>
    </source>
</reference>
<dbReference type="AlphaFoldDB" id="A0AAW1IDV0"/>
<dbReference type="EMBL" id="JASPKY010000636">
    <property type="protein sequence ID" value="KAK9687516.1"/>
    <property type="molecule type" value="Genomic_DNA"/>
</dbReference>
<sequence>MIEVLKFVRRSGGHRGGGMGSRSCLSLAKMKPLTAGILASLLVLTLGTPQALSPTAKGEYFLPRHSSFVLFNNVNC</sequence>